<sequence>MEISQLRSFVAVAEAGSYIRASDLMNVPQPTLSRQVRTLELELRASLFHRHGRGVRLTERGGKFIDYARSVIHTVDAAVASVRDSDAVYTGSLIVGLTPSIGRLLIPTLAPLLKERFPRASVRLTEGLSGALYEKVLLGQIDFAAVLSPAGSSHLDIEPLATEQLYLVGPPAALPGSPDIELSELVNLPLILPHSSQWTRPALETAAARLGLRLRVDLEIDSTASTTEIVAAGGGYSIMPGSLRKLRSLPQLSWRKIVNPHVEATVSMISPARQPRSQLSVTAAQVVREALLDIYP</sequence>
<dbReference type="AlphaFoldDB" id="Q2KXV3"/>
<evidence type="ECO:0000256" key="3">
    <source>
        <dbReference type="ARBA" id="ARBA00023125"/>
    </source>
</evidence>
<dbReference type="Proteomes" id="UP000001977">
    <property type="component" value="Chromosome"/>
</dbReference>
<dbReference type="InterPro" id="IPR000847">
    <property type="entry name" value="LysR_HTH_N"/>
</dbReference>
<evidence type="ECO:0000256" key="4">
    <source>
        <dbReference type="ARBA" id="ARBA00023163"/>
    </source>
</evidence>
<dbReference type="Pfam" id="PF03466">
    <property type="entry name" value="LysR_substrate"/>
    <property type="match status" value="1"/>
</dbReference>
<dbReference type="Pfam" id="PF00126">
    <property type="entry name" value="HTH_1"/>
    <property type="match status" value="1"/>
</dbReference>
<dbReference type="InterPro" id="IPR036390">
    <property type="entry name" value="WH_DNA-bd_sf"/>
</dbReference>
<dbReference type="PANTHER" id="PTHR30419">
    <property type="entry name" value="HTH-TYPE TRANSCRIPTIONAL REGULATOR YBHD"/>
    <property type="match status" value="1"/>
</dbReference>
<comment type="similarity">
    <text evidence="1">Belongs to the LysR transcriptional regulatory family.</text>
</comment>
<feature type="domain" description="HTH lysR-type" evidence="5">
    <location>
        <begin position="1"/>
        <end position="58"/>
    </location>
</feature>
<evidence type="ECO:0000259" key="5">
    <source>
        <dbReference type="PROSITE" id="PS50931"/>
    </source>
</evidence>
<organism evidence="6 7">
    <name type="scientific">Bordetella avium (strain 197N)</name>
    <dbReference type="NCBI Taxonomy" id="360910"/>
    <lineage>
        <taxon>Bacteria</taxon>
        <taxon>Pseudomonadati</taxon>
        <taxon>Pseudomonadota</taxon>
        <taxon>Betaproteobacteria</taxon>
        <taxon>Burkholderiales</taxon>
        <taxon>Alcaligenaceae</taxon>
        <taxon>Bordetella</taxon>
    </lineage>
</organism>
<reference evidence="6 7" key="1">
    <citation type="journal article" date="2006" name="J. Bacteriol.">
        <title>Comparison of the genome sequence of the poultry pathogen Bordetella avium with those of B. bronchiseptica, B. pertussis, and B. parapertussis reveals extensive diversity in surface structures associated with host interaction.</title>
        <authorList>
            <person name="Sebaihia M."/>
            <person name="Preston A."/>
            <person name="Maskell D.J."/>
            <person name="Kuzmiak H."/>
            <person name="Connell T.D."/>
            <person name="King N.D."/>
            <person name="Orndorff P.E."/>
            <person name="Miyamoto D.M."/>
            <person name="Thomson N.R."/>
            <person name="Harris D."/>
            <person name="Goble A."/>
            <person name="Lord A."/>
            <person name="Murphy L."/>
            <person name="Quail M.A."/>
            <person name="Rutter S."/>
            <person name="Squares R."/>
            <person name="Squares S."/>
            <person name="Woodward J."/>
            <person name="Parkhill J."/>
            <person name="Temple L.M."/>
        </authorList>
    </citation>
    <scope>NUCLEOTIDE SEQUENCE [LARGE SCALE GENOMIC DNA]</scope>
    <source>
        <strain evidence="6 7">197N</strain>
    </source>
</reference>
<dbReference type="OrthoDB" id="8587114at2"/>
<dbReference type="SUPFAM" id="SSF53850">
    <property type="entry name" value="Periplasmic binding protein-like II"/>
    <property type="match status" value="1"/>
</dbReference>
<keyword evidence="3" id="KW-0238">DNA-binding</keyword>
<evidence type="ECO:0000256" key="2">
    <source>
        <dbReference type="ARBA" id="ARBA00023015"/>
    </source>
</evidence>
<dbReference type="Gene3D" id="1.10.10.10">
    <property type="entry name" value="Winged helix-like DNA-binding domain superfamily/Winged helix DNA-binding domain"/>
    <property type="match status" value="1"/>
</dbReference>
<name>Q2KXV3_BORA1</name>
<protein>
    <submittedName>
        <fullName evidence="6">LysR-family transcriptional regulator</fullName>
    </submittedName>
</protein>
<dbReference type="GO" id="GO:0005829">
    <property type="term" value="C:cytosol"/>
    <property type="evidence" value="ECO:0007669"/>
    <property type="project" value="TreeGrafter"/>
</dbReference>
<dbReference type="STRING" id="360910.BAV0597"/>
<evidence type="ECO:0000313" key="7">
    <source>
        <dbReference type="Proteomes" id="UP000001977"/>
    </source>
</evidence>
<proteinExistence type="inferred from homology"/>
<dbReference type="eggNOG" id="COG0583">
    <property type="taxonomic scope" value="Bacteria"/>
</dbReference>
<keyword evidence="4" id="KW-0804">Transcription</keyword>
<dbReference type="GeneID" id="92936220"/>
<dbReference type="FunFam" id="1.10.10.10:FF:000001">
    <property type="entry name" value="LysR family transcriptional regulator"/>
    <property type="match status" value="1"/>
</dbReference>
<dbReference type="SUPFAM" id="SSF46785">
    <property type="entry name" value="Winged helix' DNA-binding domain"/>
    <property type="match status" value="1"/>
</dbReference>
<accession>Q2KXV3</accession>
<dbReference type="InterPro" id="IPR005119">
    <property type="entry name" value="LysR_subst-bd"/>
</dbReference>
<dbReference type="KEGG" id="bav:BAV0597"/>
<dbReference type="GO" id="GO:0003700">
    <property type="term" value="F:DNA-binding transcription factor activity"/>
    <property type="evidence" value="ECO:0007669"/>
    <property type="project" value="InterPro"/>
</dbReference>
<gene>
    <name evidence="6" type="ordered locus">BAV0597</name>
</gene>
<keyword evidence="2" id="KW-0805">Transcription regulation</keyword>
<dbReference type="EMBL" id="AM167904">
    <property type="protein sequence ID" value="CAJ48202.1"/>
    <property type="molecule type" value="Genomic_DNA"/>
</dbReference>
<evidence type="ECO:0000313" key="6">
    <source>
        <dbReference type="EMBL" id="CAJ48202.1"/>
    </source>
</evidence>
<dbReference type="RefSeq" id="WP_012416292.1">
    <property type="nucleotide sequence ID" value="NC_010645.1"/>
</dbReference>
<evidence type="ECO:0000256" key="1">
    <source>
        <dbReference type="ARBA" id="ARBA00009437"/>
    </source>
</evidence>
<dbReference type="GO" id="GO:0003677">
    <property type="term" value="F:DNA binding"/>
    <property type="evidence" value="ECO:0007669"/>
    <property type="project" value="UniProtKB-KW"/>
</dbReference>
<dbReference type="InterPro" id="IPR050950">
    <property type="entry name" value="HTH-type_LysR_regulators"/>
</dbReference>
<dbReference type="InterPro" id="IPR036388">
    <property type="entry name" value="WH-like_DNA-bd_sf"/>
</dbReference>
<keyword evidence="7" id="KW-1185">Reference proteome</keyword>
<dbReference type="PROSITE" id="PS50931">
    <property type="entry name" value="HTH_LYSR"/>
    <property type="match status" value="1"/>
</dbReference>
<dbReference type="HOGENOM" id="CLU_039613_6_5_4"/>
<dbReference type="Gene3D" id="3.40.190.290">
    <property type="match status" value="1"/>
</dbReference>